<evidence type="ECO:0000313" key="3">
    <source>
        <dbReference type="Proteomes" id="UP000516421"/>
    </source>
</evidence>
<accession>A0A7H2BLH8</accession>
<protein>
    <submittedName>
        <fullName evidence="2">SIR2 family protein</fullName>
    </submittedName>
</protein>
<reference evidence="2 3" key="1">
    <citation type="submission" date="2020-09" db="EMBL/GenBank/DDBJ databases">
        <title>Investigation of environmental microbe.</title>
        <authorList>
            <person name="Ou Y."/>
            <person name="Kang Q."/>
        </authorList>
    </citation>
    <scope>NUCLEOTIDE SEQUENCE [LARGE SCALE GENOMIC DNA]</scope>
    <source>
        <strain evidence="2 3">KJZ-9</strain>
    </source>
</reference>
<proteinExistence type="predicted"/>
<organism evidence="2 3">
    <name type="scientific">Rothia amarae</name>
    <dbReference type="NCBI Taxonomy" id="169480"/>
    <lineage>
        <taxon>Bacteria</taxon>
        <taxon>Bacillati</taxon>
        <taxon>Actinomycetota</taxon>
        <taxon>Actinomycetes</taxon>
        <taxon>Micrococcales</taxon>
        <taxon>Micrococcaceae</taxon>
        <taxon>Rothia</taxon>
    </lineage>
</organism>
<evidence type="ECO:0000259" key="1">
    <source>
        <dbReference type="Pfam" id="PF25199"/>
    </source>
</evidence>
<dbReference type="RefSeq" id="WP_190618109.1">
    <property type="nucleotide sequence ID" value="NZ_CP061538.1"/>
</dbReference>
<sequence>MNKELLIKKIMSGEVVLITGAGFSADLKDFYGDHLPIGTSLAKEIWPLVFGSEPFDDSTSLSEIFQLALDESKIGLKEQLDKIFHVDPNSLPQRFNIWYQFPWKAVYTLNVDDSTDIIANQLADHMNIISTFSDSLANLKSNRLNVIHLNGRIDDFPNVTFTVDDFNDRMLNDSAIYSQFITDISTNHVLVIGSKLEEPPLWYHLRKREIQSHRKEMRPKSWYVSPNINITKRKTLQKLNFEFIDDNEEEFYEEYLHPNIINLRPEHYPENQVKKLPYSLVNELLEESRTKESFKDFLLGNAPTILDVTRGYAVEFDQDKDLIIKIQRMQTSAIILGTAGSGKTTSLLRIAVLLHAEGYKIGWMDSETSEHSSFGEILDSLKELDFILIDDFDRFSEQGEQILNRCKEYDTKIIVAMRHHRYIGLEYERKQLFEIKHILHELSPDDASNLIKALAAAHRLGALEGRSHQEQLKSFLRDSDRQLIVCLKEAVSGRKFDDIIADECEELRNVDEFIYIFVCLSMTLDGYLPSRDEIFTVGAMAEYTPEEVDSSLKKLLKSRILIMQNFKILARHRVISESSIRYYKSAGKLPKAVSTIIKFFYSKSDPIDPGSSKHGRLYIRLIKHDTIQNLVGTVGGREVYSNVEEILSPQSHFWLQRGSFETSYGDYHKANTFLNQAAGKSPEDIQIKTAKYYLSLIQSFQNRKKLGETENCLSILSELLPIAMEAHNSPHSCEVFIDFSLKLLKSKPPLEVAERIRLKDNMESVIQRAKYKYSGNPKIADKVFDAEKWILNNSIIV</sequence>
<evidence type="ECO:0000313" key="2">
    <source>
        <dbReference type="EMBL" id="QNV40524.1"/>
    </source>
</evidence>
<dbReference type="InterPro" id="IPR057574">
    <property type="entry name" value="nSTAND_NTPase5_dom"/>
</dbReference>
<gene>
    <name evidence="2" type="ORF">IDM48_03685</name>
</gene>
<dbReference type="KEGG" id="rama:IDM48_03685"/>
<dbReference type="Pfam" id="PF13289">
    <property type="entry name" value="SIR2_2"/>
    <property type="match status" value="1"/>
</dbReference>
<dbReference type="Pfam" id="PF25199">
    <property type="entry name" value="nSTAND_NTPase5"/>
    <property type="match status" value="1"/>
</dbReference>
<dbReference type="CDD" id="cd01983">
    <property type="entry name" value="SIMIBI"/>
    <property type="match status" value="1"/>
</dbReference>
<feature type="domain" description="Novel STAND NTPase 5" evidence="1">
    <location>
        <begin position="296"/>
        <end position="428"/>
    </location>
</feature>
<keyword evidence="3" id="KW-1185">Reference proteome</keyword>
<dbReference type="EMBL" id="CP061538">
    <property type="protein sequence ID" value="QNV40524.1"/>
    <property type="molecule type" value="Genomic_DNA"/>
</dbReference>
<dbReference type="AlphaFoldDB" id="A0A7H2BLH8"/>
<dbReference type="Proteomes" id="UP000516421">
    <property type="component" value="Chromosome"/>
</dbReference>
<dbReference type="Gene3D" id="3.40.50.300">
    <property type="entry name" value="P-loop containing nucleotide triphosphate hydrolases"/>
    <property type="match status" value="1"/>
</dbReference>
<dbReference type="InterPro" id="IPR027417">
    <property type="entry name" value="P-loop_NTPase"/>
</dbReference>
<name>A0A7H2BLH8_9MICC</name>
<dbReference type="SUPFAM" id="SSF52540">
    <property type="entry name" value="P-loop containing nucleoside triphosphate hydrolases"/>
    <property type="match status" value="1"/>
</dbReference>